<dbReference type="EMBL" id="KV012600">
    <property type="protein sequence ID" value="KZV24552.1"/>
    <property type="molecule type" value="Genomic_DNA"/>
</dbReference>
<evidence type="ECO:0000313" key="3">
    <source>
        <dbReference type="Proteomes" id="UP000250235"/>
    </source>
</evidence>
<organism evidence="2 3">
    <name type="scientific">Dorcoceras hygrometricum</name>
    <dbReference type="NCBI Taxonomy" id="472368"/>
    <lineage>
        <taxon>Eukaryota</taxon>
        <taxon>Viridiplantae</taxon>
        <taxon>Streptophyta</taxon>
        <taxon>Embryophyta</taxon>
        <taxon>Tracheophyta</taxon>
        <taxon>Spermatophyta</taxon>
        <taxon>Magnoliopsida</taxon>
        <taxon>eudicotyledons</taxon>
        <taxon>Gunneridae</taxon>
        <taxon>Pentapetalae</taxon>
        <taxon>asterids</taxon>
        <taxon>lamiids</taxon>
        <taxon>Lamiales</taxon>
        <taxon>Gesneriaceae</taxon>
        <taxon>Didymocarpoideae</taxon>
        <taxon>Trichosporeae</taxon>
        <taxon>Loxocarpinae</taxon>
        <taxon>Dorcoceras</taxon>
    </lineage>
</organism>
<gene>
    <name evidence="2" type="ORF">F511_40306</name>
</gene>
<reference evidence="2 3" key="1">
    <citation type="journal article" date="2015" name="Proc. Natl. Acad. Sci. U.S.A.">
        <title>The resurrection genome of Boea hygrometrica: A blueprint for survival of dehydration.</title>
        <authorList>
            <person name="Xiao L."/>
            <person name="Yang G."/>
            <person name="Zhang L."/>
            <person name="Yang X."/>
            <person name="Zhao S."/>
            <person name="Ji Z."/>
            <person name="Zhou Q."/>
            <person name="Hu M."/>
            <person name="Wang Y."/>
            <person name="Chen M."/>
            <person name="Xu Y."/>
            <person name="Jin H."/>
            <person name="Xiao X."/>
            <person name="Hu G."/>
            <person name="Bao F."/>
            <person name="Hu Y."/>
            <person name="Wan P."/>
            <person name="Li L."/>
            <person name="Deng X."/>
            <person name="Kuang T."/>
            <person name="Xiang C."/>
            <person name="Zhu J.K."/>
            <person name="Oliver M.J."/>
            <person name="He Y."/>
        </authorList>
    </citation>
    <scope>NUCLEOTIDE SEQUENCE [LARGE SCALE GENOMIC DNA]</scope>
    <source>
        <strain evidence="3">cv. XS01</strain>
    </source>
</reference>
<proteinExistence type="predicted"/>
<sequence length="110" mass="12903">METSKAEPADRNQAKAKLDQHDVKIRESEEKSIQMLTRGAEPNLTRAEQQPKRRNLAEKRLRSRAKLMSGGIWIKCEEKSDVKRDLDSDVKKRRRYQMSIIYEEKDASRS</sequence>
<evidence type="ECO:0000256" key="1">
    <source>
        <dbReference type="SAM" id="MobiDB-lite"/>
    </source>
</evidence>
<feature type="region of interest" description="Disordered" evidence="1">
    <location>
        <begin position="1"/>
        <end position="21"/>
    </location>
</feature>
<dbReference type="Proteomes" id="UP000250235">
    <property type="component" value="Unassembled WGS sequence"/>
</dbReference>
<evidence type="ECO:0000313" key="2">
    <source>
        <dbReference type="EMBL" id="KZV24552.1"/>
    </source>
</evidence>
<protein>
    <submittedName>
        <fullName evidence="2">Uncharacterized protein</fullName>
    </submittedName>
</protein>
<dbReference type="AlphaFoldDB" id="A0A2Z7AZA0"/>
<name>A0A2Z7AZA0_9LAMI</name>
<accession>A0A2Z7AZA0</accession>
<keyword evidence="3" id="KW-1185">Reference proteome</keyword>